<reference evidence="3" key="1">
    <citation type="journal article" date="2019" name="Int. J. Syst. Evol. Microbiol.">
        <title>The Global Catalogue of Microorganisms (GCM) 10K type strain sequencing project: providing services to taxonomists for standard genome sequencing and annotation.</title>
        <authorList>
            <consortium name="The Broad Institute Genomics Platform"/>
            <consortium name="The Broad Institute Genome Sequencing Center for Infectious Disease"/>
            <person name="Wu L."/>
            <person name="Ma J."/>
        </authorList>
    </citation>
    <scope>NUCLEOTIDE SEQUENCE [LARGE SCALE GENOMIC DNA]</scope>
    <source>
        <strain evidence="3">JCM 17551</strain>
    </source>
</reference>
<accession>A0ABP7MBU4</accession>
<keyword evidence="3" id="KW-1185">Reference proteome</keyword>
<evidence type="ECO:0000256" key="1">
    <source>
        <dbReference type="SAM" id="MobiDB-lite"/>
    </source>
</evidence>
<sequence length="356" mass="39824">MEMPDQKGLELADVMGNHYLFCHQYDSAIEINPSNLTFVSDTYYGRLFLQELCPVGTSGNVLRQLYIYARPYCHQLRIRTDWDVLTLLTQMLKSGELKVWRLRSALLDNAPTHIGSDAPMAASASTSSSLPPAKPVIKPRRSREAESVGDEGMELPPVSNSLFDSPVVPNKVNLSGAASRGEIPHITELRGLFTPNANGSRSLEDMINFVEDRGSFNGNLVDYEIISSNRIIVDHGGGLKVNYTSMPDHLFDKYHGNASASYNKQVEFFENERLDFNRMFLKENPTVFVRESLLSTDRGASVVFHHEYTEIQGLYNRLNGRTATPPEIRNQIDDLHVKAVKSGDSLLGRMIISEGL</sequence>
<organism evidence="2 3">
    <name type="scientific">Litoribacillus peritrichatus</name>
    <dbReference type="NCBI Taxonomy" id="718191"/>
    <lineage>
        <taxon>Bacteria</taxon>
        <taxon>Pseudomonadati</taxon>
        <taxon>Pseudomonadota</taxon>
        <taxon>Gammaproteobacteria</taxon>
        <taxon>Oceanospirillales</taxon>
        <taxon>Oceanospirillaceae</taxon>
        <taxon>Litoribacillus</taxon>
    </lineage>
</organism>
<dbReference type="Proteomes" id="UP001501565">
    <property type="component" value="Unassembled WGS sequence"/>
</dbReference>
<dbReference type="EMBL" id="BAABBN010000004">
    <property type="protein sequence ID" value="GAA3918618.1"/>
    <property type="molecule type" value="Genomic_DNA"/>
</dbReference>
<evidence type="ECO:0000313" key="2">
    <source>
        <dbReference type="EMBL" id="GAA3918618.1"/>
    </source>
</evidence>
<feature type="compositionally biased region" description="Low complexity" evidence="1">
    <location>
        <begin position="117"/>
        <end position="131"/>
    </location>
</feature>
<gene>
    <name evidence="2" type="ORF">GCM10022277_12360</name>
</gene>
<dbReference type="RefSeq" id="WP_344796556.1">
    <property type="nucleotide sequence ID" value="NZ_BAABBN010000004.1"/>
</dbReference>
<feature type="region of interest" description="Disordered" evidence="1">
    <location>
        <begin position="117"/>
        <end position="160"/>
    </location>
</feature>
<proteinExistence type="predicted"/>
<evidence type="ECO:0000313" key="3">
    <source>
        <dbReference type="Proteomes" id="UP001501565"/>
    </source>
</evidence>
<name>A0ABP7MBU4_9GAMM</name>
<protein>
    <submittedName>
        <fullName evidence="2">Uncharacterized protein</fullName>
    </submittedName>
</protein>
<comment type="caution">
    <text evidence="2">The sequence shown here is derived from an EMBL/GenBank/DDBJ whole genome shotgun (WGS) entry which is preliminary data.</text>
</comment>